<name>I0WJF0_9FLAO</name>
<organism evidence="3 4">
    <name type="scientific">Imtechella halotolerans K1</name>
    <dbReference type="NCBI Taxonomy" id="946077"/>
    <lineage>
        <taxon>Bacteria</taxon>
        <taxon>Pseudomonadati</taxon>
        <taxon>Bacteroidota</taxon>
        <taxon>Flavobacteriia</taxon>
        <taxon>Flavobacteriales</taxon>
        <taxon>Flavobacteriaceae</taxon>
        <taxon>Imtechella</taxon>
    </lineage>
</organism>
<evidence type="ECO:0000256" key="2">
    <source>
        <dbReference type="SAM" id="Phobius"/>
    </source>
</evidence>
<evidence type="ECO:0000313" key="4">
    <source>
        <dbReference type="Proteomes" id="UP000005938"/>
    </source>
</evidence>
<dbReference type="EMBL" id="AJJU01000002">
    <property type="protein sequence ID" value="EID76516.1"/>
    <property type="molecule type" value="Genomic_DNA"/>
</dbReference>
<gene>
    <name evidence="3" type="ORF">W5A_00795</name>
</gene>
<dbReference type="PATRIC" id="fig|946077.3.peg.162"/>
<keyword evidence="2" id="KW-0812">Transmembrane</keyword>
<dbReference type="STRING" id="946077.W5A_00795"/>
<keyword evidence="4" id="KW-1185">Reference proteome</keyword>
<feature type="transmembrane region" description="Helical" evidence="2">
    <location>
        <begin position="46"/>
        <end position="71"/>
    </location>
</feature>
<feature type="coiled-coil region" evidence="1">
    <location>
        <begin position="979"/>
        <end position="1051"/>
    </location>
</feature>
<protein>
    <submittedName>
        <fullName evidence="3">Glutamyl-tRNA synthetase</fullName>
    </submittedName>
</protein>
<dbReference type="AlphaFoldDB" id="I0WJF0"/>
<comment type="caution">
    <text evidence="3">The sequence shown here is derived from an EMBL/GenBank/DDBJ whole genome shotgun (WGS) entry which is preliminary data.</text>
</comment>
<evidence type="ECO:0000313" key="3">
    <source>
        <dbReference type="EMBL" id="EID76516.1"/>
    </source>
</evidence>
<evidence type="ECO:0000256" key="1">
    <source>
        <dbReference type="SAM" id="Coils"/>
    </source>
</evidence>
<keyword evidence="3" id="KW-0436">Ligase</keyword>
<dbReference type="Proteomes" id="UP000005938">
    <property type="component" value="Unassembled WGS sequence"/>
</dbReference>
<reference evidence="3 4" key="1">
    <citation type="journal article" date="2012" name="J. Bacteriol.">
        <title>Genome Sequence of the Halotolerant Bacterium Imtechella halotolerans K1T.</title>
        <authorList>
            <person name="Kumar S."/>
            <person name="Vikram S."/>
            <person name="Subramanian S."/>
            <person name="Raghava G.P."/>
            <person name="Pinnaka A.K."/>
        </authorList>
    </citation>
    <scope>NUCLEOTIDE SEQUENCE [LARGE SCALE GENOMIC DNA]</scope>
    <source>
        <strain evidence="3 4">K1</strain>
    </source>
</reference>
<accession>I0WJF0</accession>
<keyword evidence="3" id="KW-0030">Aminoacyl-tRNA synthetase</keyword>
<feature type="transmembrane region" description="Helical" evidence="2">
    <location>
        <begin position="77"/>
        <end position="101"/>
    </location>
</feature>
<proteinExistence type="predicted"/>
<keyword evidence="2" id="KW-0472">Membrane</keyword>
<sequence>MSVKHLVLNCNFNSLNLNLKVVFQEIQHKLAQFIRKYYLNELLKGLFIYLFIGLFYLLITLLIEYFLWLSVAGRTVLFWLFIAVEIGLLYRFLFIPILRLFEFKKGLSTMEASILIGNYFPEVRDKLVNVFQLASQPDKGELVLASIEQKSRELRVIPFQLAVSFKRSLRYAPYAILPFFVVLFSFVLGKGNWVTESYKRVVDYKTAYEIPSPFQVKLLNNSLLVEEGTPFLLMVQTVGSMVPNEVSVVYDGQEYVMRKDGLDTFMFEFSSVKENISFFLKSNSFQSPSYELVVSRIPVLEGFEMQLIYPPYTKRGNEVIKNTGNALVPEGTFINWKIRGTHTKDVLFISTDSVFMDKESSYFHHKKQVFQSLDYGITTSNDSFLFYENLRFQINVVKDQFPVLNLSSKIDSVDNRTYYFHGELSDDYGLSKLELFYYPTDRPDAVEILQLPVVNDSYDVFFYTFPEEINLSKGVVYDFYFQVTDNDVFQNGKVTKSKIFTFKELTDLENQRSLLNQQEESLKGFEKGVESFREQELILDEIRDQQKQDPSLTYQDRKNIENFFKQQQFEEQMMNRFTNQLKDNLAKQPITPGTEELRRNLQERLERQQLELERNEELLKQLEELSKKLDKEELQERMDQLAKQRSSSQRNLEQLLELTKRMYVSQRMNQIKESLTSISERQSSLSQMDSVQVGIENQREINTEFNDVKSEINTLRKENSKLIKPLEIPFTDKLEQQISRDQEEVLDRLKNPPSNSETYKSAKQKQNSIAQKLNQMAEAFQNTMMQGSEEQLQEDIQSLRQILDNLLVFSFENEKLVSSFSGMSNKNPLFSKFLTRQGDLKVMFQHVDDSLFSLSLRRPELSENINKEISDVHYNIDKSLERLSDNNVYQAVANQQYAMTATNNLAEFLSDVLSNLQMQLNPSSGKGEGEGKGFQLPDIIQSQEELAKQLGKEVSERIKREQEQGKVNGLSDQFSEDSSEQLYRIFKQQQELRNELEKQIRNLKGDDKKNAISLAREMEFIENQLLDKGATEAILKRMERLNHQLLKLENASFEQGQDELRESRSNEMIINARSVKPVMRAEDYFKQLEILNRQVLPLRSNYKERVKNYFRSDD</sequence>
<keyword evidence="2" id="KW-1133">Transmembrane helix</keyword>
<keyword evidence="1" id="KW-0175">Coiled coil</keyword>
<dbReference type="GO" id="GO:0004812">
    <property type="term" value="F:aminoacyl-tRNA ligase activity"/>
    <property type="evidence" value="ECO:0007669"/>
    <property type="project" value="UniProtKB-KW"/>
</dbReference>
<dbReference type="eggNOG" id="COG1196">
    <property type="taxonomic scope" value="Bacteria"/>
</dbReference>
<feature type="coiled-coil region" evidence="1">
    <location>
        <begin position="598"/>
        <end position="658"/>
    </location>
</feature>